<dbReference type="InterPro" id="IPR019960">
    <property type="entry name" value="T1SS_VCA0849"/>
</dbReference>
<protein>
    <submittedName>
        <fullName evidence="3">T1SS secreted agglutinin RTX</fullName>
    </submittedName>
</protein>
<gene>
    <name evidence="3" type="ORF">DLM_3695</name>
</gene>
<evidence type="ECO:0000259" key="2">
    <source>
        <dbReference type="PROSITE" id="PS51820"/>
    </source>
</evidence>
<dbReference type="RefSeq" id="WP_119313274.1">
    <property type="nucleotide sequence ID" value="NZ_AP018823.1"/>
</dbReference>
<dbReference type="PROSITE" id="PS51820">
    <property type="entry name" value="PA14"/>
    <property type="match status" value="1"/>
</dbReference>
<dbReference type="Gene3D" id="2.60.40.10">
    <property type="entry name" value="Immunoglobulins"/>
    <property type="match status" value="28"/>
</dbReference>
<dbReference type="InterPro" id="IPR013783">
    <property type="entry name" value="Ig-like_fold"/>
</dbReference>
<reference evidence="4" key="1">
    <citation type="journal article" date="2017" name="Biotechnol. Biofuels">
        <title>Evaluation of environmental bacterial communities as a factor affecting the growth of duckweed Lemna minor.</title>
        <authorList>
            <person name="Ishizawa H."/>
            <person name="Kuroda M."/>
            <person name="Morikawa M."/>
            <person name="Ike M."/>
        </authorList>
    </citation>
    <scope>NUCLEOTIDE SEQUENCE [LARGE SCALE GENOMIC DNA]</scope>
    <source>
        <strain evidence="4">H3</strain>
    </source>
</reference>
<dbReference type="Pfam" id="PF07691">
    <property type="entry name" value="PA14"/>
    <property type="match status" value="1"/>
</dbReference>
<reference evidence="3 4" key="2">
    <citation type="journal article" date="2017" name="Genome Announc.">
        <title>Draft genome sequence of Aquitalea magnusonii strain H3, a plant growth-promoting bacterium of duckweed Lemna minor.</title>
        <authorList>
            <person name="Ishizawa H."/>
            <person name="Kuroda M."/>
            <person name="Ike M."/>
        </authorList>
    </citation>
    <scope>NUCLEOTIDE SEQUENCE [LARGE SCALE GENOMIC DNA]</scope>
    <source>
        <strain evidence="3 4">H3</strain>
    </source>
</reference>
<dbReference type="EMBL" id="AP018823">
    <property type="protein sequence ID" value="BBF87279.1"/>
    <property type="molecule type" value="Genomic_DNA"/>
</dbReference>
<dbReference type="KEGG" id="amah:DLM_3695"/>
<dbReference type="Pfam" id="PF19077">
    <property type="entry name" value="Big_13"/>
    <property type="match status" value="2"/>
</dbReference>
<dbReference type="InterPro" id="IPR011049">
    <property type="entry name" value="Serralysin-like_metalloprot_C"/>
</dbReference>
<sequence>MSSPAIQGQVVAVNGVVKAIDAQGHERILKAGDIIHPGEHVVLLDGATLSVARDGGEVLNVDGPRELALTDETLQPQVTDKTEAAVAKLAPEAQQVLAALENGQDPLAQLDSAAAGLNGAGAGDEGSHSFVRLMRVSESLNGLQTDTATGTVVTSQSVQADTTSNVAAPISLTIDSISATNDATPTIHGTGIPGLTVIVTNTSGTVIGSAVVGSDGNWFITPTSPLPDGTDTLIATSTNTAGVTATASANAIIDTTPPATPTVTIAEHSDPNGVIGASDLVNGKVEATVKLDATDLAKNGSATIVVNDGGHITTLVVHSDGSVTGTDESVSGSYSNGTVTLSMTPPAQDATVTITATQTDAVGNTSAQGKDSGTLDTVAPSAPTVTIATDANNDGFINKTEQGSASTDTVNIGLPSDAKAGDTLNVTINGVAQAAHVLSSDDISAGKVVLTPTAPTDGATLTVTASITDTAGNTSSTGSSSAQLDLSASISISNDGSGGDHTYNKAESSAVVISGSTGGVETGQTVTITFTDSQGHTATTTATVDDNGNWTAKPANLTGLSDGSISVSATVSDKAGNIATANTDSGSGQPGENLDTTAPSAPTVTIATDTNDDGFINKAEQGSATTETVNIGLPSDAKAGDTLNVSINGVAQAAHVLSSDDISAGKVVLTPAAPAEGGTLTVAATITDVAGNTSAQGSDSATLDTTAPSAPTVTIATDTNDDGFINKAEQGSATTETVNIGLPSDAKAGDTLNVSINGVAQAAHVLSSDDISAGKVVLTPAAPAEGGTLTVAATITDVAGNTSAQGSDSATLDTTAPSAPTVVIATDTNDDGFINKAEQGSATTETVNIGLPSDAKAGDTLNVSINGVAQAAHVLSSDDISAGKVVLTPAAPAEGGTLTVAATITDVAGNTSAQGSDSAQLDTVAPSAPTVTIASDTNDDGFINKAEQGSATTETVNIGLPSDAKAGDTLNVSINGVAQAAHVLSSDDITAGKVVLTPAAPAEGGTLTVAATITDVAGNTSAQGSDSAQLDTVAPSAPTVTIATDTNDDGFINKAEQGSATTETVNIGLPSDAKAGDTLNVSINGVAQAAHVLSSDDISAGKVVLTPAAPAEGGTLTVAATITDVAGNTSAQGSDSATLDTTAPSAPTVTIATDTNDDGFINKAEQGSATTETVNIGLPSDAKAGDTLNVSINGVAQAAHVLSSDDISAGKVVLTPAAPAEGGTLTVAATITDVAGNTSAQGSDSATLDTTAPSAPTVVIATDTNDDGFINKAEQGSATTETVNIGLPSDAKAGDTLNVSINGVAQAAHVLSSDDISAGKVVLTPAAPAEGGTLTVAATITDVAGNTSAQGSDSAQLDTVAPSAPTVTIASDTNDDGFINKAEQGSATTETVNIGLPSDAKAGDTLNVSINGVAQAAHVLSSDDITAGKVVLTPAAPAEGGTLTVAATITDVAGNTSAQGSDSAQLDTVAPSAPTVTIATDTNDDGFINKAEQGSATTETVNIGLPSDAKAGDTLNVSINGVAQAAHVLSSDDITAGKVVLTPAAPAEGGTLTVAATITDVAGNTSAQGSDSAQLDTVAPSAPTVTIATDTNDDGFINKAEQGSATTETVNIGLPSDAKAGDTLNVSINGVAQAAHVLSSDDISAGKVVLTPAAPAEGGTLTVAATITDVAGNTSAQGSDSAQLDTVAPSAPTVTIASDTNDDGFINKAEQGSATTETVNIGLPSDAKAGDTLNVSINGVAQAAHVLSSDDITAGKVVLTPAAPAEGGTLTVAATITDVAGNTSAQGSDSAQLDTVAPSAPTVTIASDTNDDGFINKAEQGSATTETVNIGLPSDAKAGDTLNVSINGVAQAAHVLSSDDISAGKVVLTPAAPAEGGTLTVAATITDVAGNTSAQGSDSAQLDTVAPSAPTVTIATDTNDDGFINKAEQGSATTETVNIGLPSDAKAGDTLNVSINGVAQAAHVLSSDDITAGKVVLTPAAPAEGGTLTVAATITDVAGNTSAQGSDSAQLDTVAPSAPTVTIASDTNDDGFINKAEQGSATTETVNIGLPSDAKAGDTLNVSINGVAQAAHVLSSDDISAGKVVLTPAAPAEGGTLTVAATITDVAGNTSAQGSDSAQLDTVAPSAPTVTIATDTNDDGFINKAEQGSATTETVNIGLPSDAKAGDTLNVSINGVAQAAHVLSSDDITAGKVVLTPAAPAEGGTLTVAATITDVAGNTSAQGSDSAQLDTVAPSAPTVTIATDTNDDGFINKAEQGSATTETVNIGLPSDAKAGDTLNVSINGVAQAAHVLSSDDITAGKVVLTPAAPAEGGTLTVAATITDVAGNTSAQGSDSAQLDTVAPSAPTVTIASDTNDDGFINKAEQGSATTETVNIGLPSDAKAGDTLNVSINGVAQAAHVLSSDDISAGKVVLTPAAPAEGGTLTVAATITDVAGNTSAQGSDSAQLDTVAPSAPTVTIATDTNDDGFINKAEQGSATTETVNIGLPSDAKAGDTLNVSINGVAQAAHVLSSDDITAGKVVLTPAAPAEGGTLTVAATITDVAGNTSAQGSDSAQLDTVAPSAPTVTIATDTNDDGFINKAEQGSATTETVNIGLPSDAKAGDTLNVSINGVAQAAHVLSSDDITAGKVVLTPAAPAEGGTLTVAATITDVAGNTSAQGSDSAQLDTVAPSAPTVTIASDTNDDGFINKAEQGSATTETVNIGLPSDAKAGDTLNVSINGVAQAAHVLSSDDITAGKVVLTPAAPAEGGTLTVAATITDVAGNTSAQGSDSAQLDTVAPSAPTVTIATDTNDDGFINKAEQGSATTETVNIGLPSDAKAGDTLNVSINGVAQAAHVLSSDDITAGKVVLTPAAPAEGGTLTVAATITDVAGNTSAQGSDSAQLDTVAPSAPTVTIASDTNDDGFINKAEQGSATTETVNIGLPSDAKAGDTLNVSINGVAQAAHVLSSDDITAGKVVLTPAAPAEGGTLTVAATITDVAGNTSAQGSDSAQLDTVAPSAPTVTIATDTNDDGFINKAEQGSATTETVNIGLPSDAKAGDTLNVSINGVAQAAHVLSSDDITAGKVVLTPAAPAEGGTLTVAATITDVAGNTSAQGSDSATLDTTAPDTPVVSILPNGLTSNYYGLNDSVITGSTPLSQVLSDIASHSPTATFVADALSFGVANSVSGNLGASGNLANFLGSNASNVQYASTYGSTSQAIISMNGVFAAASGTYKLSVLADDGYQIIVDGVTVATRNQNQSPTGTDFTLTLGATAGNLHTIQIVYWDQGGQAVFQSTLTPAGSTTASVISLVSSNTMTASVTLDAKDQAELNHSGTVHITSSTGTDVTLHLNSSNQLVDGNGLVYSYQNGVIYLPVATPSLGTTLTVNATVTDLAGNTSGVGSDSYHLPTTPPVVITTDSNHDGYLSGSETSNGTATLQSTVTLDKSLISAGGSANLTVTDNGVVTKLVVNHDGSITGAANGVTASYNASTGVVTLNMPEPGDGKSVSISATQTDTHGNVSTTGAASAIEDITAPSAPTVTIATDANNDGYINKAEQGSATTETVNIGLPSNAKAGDTLNVTINDVVQTGHVLTAAEITAGKVVLTPAAPADGGTLTVKAYITDLAGNVSASASDSAKIDLTAPTIAIATTLAGDDVINAAEHNKSLLVSGSTSGVEDDQKVDVVLNNVHYSATVSGNSWSVTVPASDVAKLADGNITVTANVSDAAGNAATPASHALTVDTTLPTINLVSNITTSQLFNTTWESTNQTTSTTKAEGWTLVTSNDVAPGGINGFEIWTTSDSMSTASGSTITPNSSTGAGNTHWLELNNSTSDIIQTLGITRTVTTVAGAEYQLSMDFAGRPGYSTDVSKIGIYVDGKLVAEYSATSGSTLDWRNISFDFTGTGGNQVITILTDTPASAVDASGRGAMVDNIVLTQGGFQASDAATTTIALSSLMTASHPVAVGSETLTLNISGLTSAEGSPSLVLHGTTYTPDASGNLTVTGLSLSDLQSGSLQLSGSYHGQVSFNATVTAIESNGNTATSSTVPVSFLVGAGNEVHGSAGTDYLYAGSTATLLHGGAGNDTMTSGSTGVDTFKWVLGDQGTVATPAVDTIINFKTAAVSNGGDKLDLRDLLVGESHSGTDVGNLGNYLHFTTSTSKGVTSTVIHVSETGNLATHETQQIVLQNVDLTHSGNTLLSDSQILHNLLGSGKLITD</sequence>
<keyword evidence="4" id="KW-1185">Reference proteome</keyword>
<dbReference type="InterPro" id="IPR011658">
    <property type="entry name" value="PA14_dom"/>
</dbReference>
<feature type="region of interest" description="Disordered" evidence="1">
    <location>
        <begin position="580"/>
        <end position="601"/>
    </location>
</feature>
<evidence type="ECO:0000256" key="1">
    <source>
        <dbReference type="SAM" id="MobiDB-lite"/>
    </source>
</evidence>
<feature type="compositionally biased region" description="Polar residues" evidence="1">
    <location>
        <begin position="693"/>
        <end position="718"/>
    </location>
</feature>
<dbReference type="SUPFAM" id="SSF51120">
    <property type="entry name" value="beta-Roll"/>
    <property type="match status" value="1"/>
</dbReference>
<feature type="region of interest" description="Disordered" evidence="1">
    <location>
        <begin position="693"/>
        <end position="723"/>
    </location>
</feature>
<dbReference type="OrthoDB" id="8596409at2"/>
<evidence type="ECO:0000313" key="3">
    <source>
        <dbReference type="EMBL" id="BBF87279.1"/>
    </source>
</evidence>
<feature type="region of interest" description="Disordered" evidence="1">
    <location>
        <begin position="1129"/>
        <end position="1159"/>
    </location>
</feature>
<organism evidence="3 4">
    <name type="scientific">Aquitalea magnusonii</name>
    <dbReference type="NCBI Taxonomy" id="332411"/>
    <lineage>
        <taxon>Bacteria</taxon>
        <taxon>Pseudomonadati</taxon>
        <taxon>Pseudomonadota</taxon>
        <taxon>Betaproteobacteria</taxon>
        <taxon>Neisseriales</taxon>
        <taxon>Chromobacteriaceae</taxon>
        <taxon>Aquitalea</taxon>
    </lineage>
</organism>
<dbReference type="NCBIfam" id="TIGR03661">
    <property type="entry name" value="T1SS_VCA0849"/>
    <property type="match status" value="1"/>
</dbReference>
<proteinExistence type="predicted"/>
<accession>A0A3G9GL11</accession>
<feature type="compositionally biased region" description="Polar residues" evidence="1">
    <location>
        <begin position="1129"/>
        <end position="1154"/>
    </location>
</feature>
<dbReference type="Proteomes" id="UP000198290">
    <property type="component" value="Chromosome"/>
</dbReference>
<reference evidence="4" key="3">
    <citation type="journal article" date="2017" name="Plant Physiol. Biochem.">
        <title>Differential oxidative and antioxidative response of duckweed Lemna minor toward plant growth promoting/inhibiting bacteria.</title>
        <authorList>
            <person name="Ishizawa H."/>
            <person name="Kuroda M."/>
            <person name="Morikawa M."/>
            <person name="Ike M."/>
        </authorList>
    </citation>
    <scope>NUCLEOTIDE SEQUENCE [LARGE SCALE GENOMIC DNA]</scope>
    <source>
        <strain evidence="4">H3</strain>
    </source>
</reference>
<dbReference type="NCBIfam" id="NF033510">
    <property type="entry name" value="Ca_tandemer"/>
    <property type="match status" value="3"/>
</dbReference>
<dbReference type="InterPro" id="IPR037524">
    <property type="entry name" value="PA14/GLEYA"/>
</dbReference>
<name>A0A3G9GL11_9NEIS</name>
<feature type="domain" description="PA14" evidence="2">
    <location>
        <begin position="3113"/>
        <end position="3292"/>
    </location>
</feature>
<dbReference type="InterPro" id="IPR044016">
    <property type="entry name" value="Big_13"/>
</dbReference>
<evidence type="ECO:0000313" key="4">
    <source>
        <dbReference type="Proteomes" id="UP000198290"/>
    </source>
</evidence>